<accession>A0A7S7RNK8</accession>
<gene>
    <name evidence="2" type="ORF">HUE88_06845</name>
</gene>
<dbReference type="AlphaFoldDB" id="A0A7S7RNK8"/>
<dbReference type="KEGG" id="sbal:HUE88_06845"/>
<evidence type="ECO:0000313" key="2">
    <source>
        <dbReference type="EMBL" id="QOY53382.1"/>
    </source>
</evidence>
<organism evidence="2 3">
    <name type="scientific">Candidatus Sulfurimonas baltica</name>
    <dbReference type="NCBI Taxonomy" id="2740404"/>
    <lineage>
        <taxon>Bacteria</taxon>
        <taxon>Pseudomonadati</taxon>
        <taxon>Campylobacterota</taxon>
        <taxon>Epsilonproteobacteria</taxon>
        <taxon>Campylobacterales</taxon>
        <taxon>Sulfurimonadaceae</taxon>
        <taxon>Sulfurimonas</taxon>
    </lineage>
</organism>
<dbReference type="SUPFAM" id="SSF56219">
    <property type="entry name" value="DNase I-like"/>
    <property type="match status" value="1"/>
</dbReference>
<evidence type="ECO:0000259" key="1">
    <source>
        <dbReference type="Pfam" id="PF03372"/>
    </source>
</evidence>
<dbReference type="NCBIfam" id="NF003842">
    <property type="entry name" value="PRK05421.1-4"/>
    <property type="match status" value="1"/>
</dbReference>
<proteinExistence type="predicted"/>
<keyword evidence="2" id="KW-0378">Hydrolase</keyword>
<dbReference type="Gene3D" id="3.60.10.10">
    <property type="entry name" value="Endonuclease/exonuclease/phosphatase"/>
    <property type="match status" value="1"/>
</dbReference>
<dbReference type="Proteomes" id="UP000593994">
    <property type="component" value="Chromosome"/>
</dbReference>
<name>A0A7S7RNK8_9BACT</name>
<dbReference type="GO" id="GO:0004527">
    <property type="term" value="F:exonuclease activity"/>
    <property type="evidence" value="ECO:0007669"/>
    <property type="project" value="UniProtKB-KW"/>
</dbReference>
<dbReference type="InterPro" id="IPR005135">
    <property type="entry name" value="Endo/exonuclease/phosphatase"/>
</dbReference>
<keyword evidence="2" id="KW-0255">Endonuclease</keyword>
<dbReference type="GO" id="GO:0004519">
    <property type="term" value="F:endonuclease activity"/>
    <property type="evidence" value="ECO:0007669"/>
    <property type="project" value="UniProtKB-KW"/>
</dbReference>
<reference evidence="2 3" key="1">
    <citation type="submission" date="2020-05" db="EMBL/GenBank/DDBJ databases">
        <title>Sulfurimonas marisnigri, sp. nov., and Sulfurimonas baltica, sp. nov., manganese oxide reducing chemolithoautotrophs of the class Epsilonproteobacteria isolated from the pelagic redoxclines of the Black and Baltic Seas and emended description of the genus Sulfurimonas.</title>
        <authorList>
            <person name="Henkel J.V."/>
            <person name="Laudan C."/>
            <person name="Werner J."/>
            <person name="Neu T."/>
            <person name="Plewe S."/>
            <person name="Sproer C."/>
            <person name="Bunk B."/>
            <person name="Schulz-Vogt H.N."/>
        </authorList>
    </citation>
    <scope>NUCLEOTIDE SEQUENCE [LARGE SCALE GENOMIC DNA]</scope>
    <source>
        <strain evidence="2 3">GD2</strain>
    </source>
</reference>
<evidence type="ECO:0000313" key="3">
    <source>
        <dbReference type="Proteomes" id="UP000593994"/>
    </source>
</evidence>
<keyword evidence="2" id="KW-0269">Exonuclease</keyword>
<keyword evidence="3" id="KW-1185">Reference proteome</keyword>
<sequence>MLKPTKTIKSLKHQDKNLGNSFTVLCWNVAKLTLKSEYLDYINSIVQYNKVDVLLLQEVKKQITKDLEMSEFSYVLSPNIQTKKHVFGVLSAFKISCENDVSLLTQKRELTYATHKVTLITKHKISHDKEILIVNLHAINFVNNSDFYNELESIKLMIKSHTGAMIVAGDFNTWNVKRVQYLREFTHSLSLKEVTFSDKVNLKKVFTNCLDYIFYRDLELTYSKVIDSKKISDHNPIVATFEF</sequence>
<dbReference type="InterPro" id="IPR036691">
    <property type="entry name" value="Endo/exonu/phosph_ase_sf"/>
</dbReference>
<dbReference type="RefSeq" id="WP_194372427.1">
    <property type="nucleotide sequence ID" value="NZ_CP054492.1"/>
</dbReference>
<dbReference type="EMBL" id="CP054492">
    <property type="protein sequence ID" value="QOY53382.1"/>
    <property type="molecule type" value="Genomic_DNA"/>
</dbReference>
<feature type="domain" description="Endonuclease/exonuclease/phosphatase" evidence="1">
    <location>
        <begin position="27"/>
        <end position="234"/>
    </location>
</feature>
<keyword evidence="2" id="KW-0540">Nuclease</keyword>
<dbReference type="Pfam" id="PF03372">
    <property type="entry name" value="Exo_endo_phos"/>
    <property type="match status" value="1"/>
</dbReference>
<protein>
    <submittedName>
        <fullName evidence="2">Endonuclease/exonuclease/phosphatase family protein</fullName>
    </submittedName>
</protein>